<protein>
    <submittedName>
        <fullName evidence="1">Uncharacterized protein</fullName>
    </submittedName>
</protein>
<name>A0A0A9H8N3_ARUDO</name>
<proteinExistence type="predicted"/>
<reference evidence="1" key="1">
    <citation type="submission" date="2014-09" db="EMBL/GenBank/DDBJ databases">
        <authorList>
            <person name="Magalhaes I.L.F."/>
            <person name="Oliveira U."/>
            <person name="Santos F.R."/>
            <person name="Vidigal T.H.D.A."/>
            <person name="Brescovit A.D."/>
            <person name="Santos A.J."/>
        </authorList>
    </citation>
    <scope>NUCLEOTIDE SEQUENCE</scope>
    <source>
        <tissue evidence="1">Shoot tissue taken approximately 20 cm above the soil surface</tissue>
    </source>
</reference>
<dbReference type="AlphaFoldDB" id="A0A0A9H8N3"/>
<organism evidence="1">
    <name type="scientific">Arundo donax</name>
    <name type="common">Giant reed</name>
    <name type="synonym">Donax arundinaceus</name>
    <dbReference type="NCBI Taxonomy" id="35708"/>
    <lineage>
        <taxon>Eukaryota</taxon>
        <taxon>Viridiplantae</taxon>
        <taxon>Streptophyta</taxon>
        <taxon>Embryophyta</taxon>
        <taxon>Tracheophyta</taxon>
        <taxon>Spermatophyta</taxon>
        <taxon>Magnoliopsida</taxon>
        <taxon>Liliopsida</taxon>
        <taxon>Poales</taxon>
        <taxon>Poaceae</taxon>
        <taxon>PACMAD clade</taxon>
        <taxon>Arundinoideae</taxon>
        <taxon>Arundineae</taxon>
        <taxon>Arundo</taxon>
    </lineage>
</organism>
<evidence type="ECO:0000313" key="1">
    <source>
        <dbReference type="EMBL" id="JAE29278.1"/>
    </source>
</evidence>
<reference evidence="1" key="2">
    <citation type="journal article" date="2015" name="Data Brief">
        <title>Shoot transcriptome of the giant reed, Arundo donax.</title>
        <authorList>
            <person name="Barrero R.A."/>
            <person name="Guerrero F.D."/>
            <person name="Moolhuijzen P."/>
            <person name="Goolsby J.A."/>
            <person name="Tidwell J."/>
            <person name="Bellgard S.E."/>
            <person name="Bellgard M.I."/>
        </authorList>
    </citation>
    <scope>NUCLEOTIDE SEQUENCE</scope>
    <source>
        <tissue evidence="1">Shoot tissue taken approximately 20 cm above the soil surface</tissue>
    </source>
</reference>
<dbReference type="EMBL" id="GBRH01168618">
    <property type="protein sequence ID" value="JAE29278.1"/>
    <property type="molecule type" value="Transcribed_RNA"/>
</dbReference>
<sequence length="56" mass="6263">MNAVAYLAGQGPRPIFCACPHYMAFAPGKLQILSIVIQIEELHKLGQPFSFEHEIH</sequence>
<accession>A0A0A9H8N3</accession>